<dbReference type="SUPFAM" id="SSF56574">
    <property type="entry name" value="Serpins"/>
    <property type="match status" value="1"/>
</dbReference>
<dbReference type="InterPro" id="IPR002105">
    <property type="entry name" value="Dockerin_1_rpt"/>
</dbReference>
<dbReference type="eggNOG" id="COG4826">
    <property type="taxonomic scope" value="Bacteria"/>
</dbReference>
<comment type="caution">
    <text evidence="4">The sequence shown here is derived from an EMBL/GenBank/DDBJ whole genome shotgun (WGS) entry which is preliminary data.</text>
</comment>
<dbReference type="SMART" id="SM00093">
    <property type="entry name" value="SERPIN"/>
    <property type="match status" value="1"/>
</dbReference>
<reference evidence="4 5" key="1">
    <citation type="journal article" date="2014" name="PLoS ONE">
        <title>Rumen cellulosomics: divergent fiber-degrading strategies revealed by comparative genome-wide analysis of six ruminococcal strains.</title>
        <authorList>
            <person name="Dassa B."/>
            <person name="Borovok I."/>
            <person name="Ruimy-Israeli V."/>
            <person name="Lamed R."/>
            <person name="Flint H.J."/>
            <person name="Duncan S.H."/>
            <person name="Henrissat B."/>
            <person name="Coutinho P."/>
            <person name="Morrison M."/>
            <person name="Mosoni P."/>
            <person name="Yeoman C.J."/>
            <person name="White B.A."/>
            <person name="Bayer E.A."/>
        </authorList>
    </citation>
    <scope>NUCLEOTIDE SEQUENCE [LARGE SCALE GENOMIC DNA]</scope>
    <source>
        <strain evidence="4 5">007c</strain>
    </source>
</reference>
<dbReference type="PROSITE" id="PS51766">
    <property type="entry name" value="DOCKERIN"/>
    <property type="match status" value="1"/>
</dbReference>
<dbReference type="Gene3D" id="1.10.1330.10">
    <property type="entry name" value="Dockerin domain"/>
    <property type="match status" value="1"/>
</dbReference>
<dbReference type="InterPro" id="IPR042185">
    <property type="entry name" value="Serpin_sf_2"/>
</dbReference>
<dbReference type="GO" id="GO:0000272">
    <property type="term" value="P:polysaccharide catabolic process"/>
    <property type="evidence" value="ECO:0007669"/>
    <property type="project" value="InterPro"/>
</dbReference>
<evidence type="ECO:0000313" key="4">
    <source>
        <dbReference type="EMBL" id="EWM54929.1"/>
    </source>
</evidence>
<comment type="similarity">
    <text evidence="1">Belongs to the serpin family.</text>
</comment>
<dbReference type="RefSeq" id="WP_051456485.1">
    <property type="nucleotide sequence ID" value="NZ_ATAX01000008.1"/>
</dbReference>
<dbReference type="PATRIC" id="fig|1341157.4.peg.549"/>
<dbReference type="CDD" id="cd14256">
    <property type="entry name" value="Dockerin_I"/>
    <property type="match status" value="1"/>
</dbReference>
<protein>
    <recommendedName>
        <fullName evidence="3">Dockerin domain-containing protein</fullName>
    </recommendedName>
</protein>
<organism evidence="4 5">
    <name type="scientific">Ruminococcus flavefaciens 007c</name>
    <dbReference type="NCBI Taxonomy" id="1341157"/>
    <lineage>
        <taxon>Bacteria</taxon>
        <taxon>Bacillati</taxon>
        <taxon>Bacillota</taxon>
        <taxon>Clostridia</taxon>
        <taxon>Eubacteriales</taxon>
        <taxon>Oscillospiraceae</taxon>
        <taxon>Ruminococcus</taxon>
    </lineage>
</organism>
<evidence type="ECO:0000256" key="2">
    <source>
        <dbReference type="SAM" id="SignalP"/>
    </source>
</evidence>
<keyword evidence="5" id="KW-1185">Reference proteome</keyword>
<dbReference type="Proteomes" id="UP000019365">
    <property type="component" value="Unassembled WGS sequence"/>
</dbReference>
<dbReference type="CDD" id="cd19589">
    <property type="entry name" value="serpin_tengpin-like"/>
    <property type="match status" value="1"/>
</dbReference>
<dbReference type="OrthoDB" id="9764871at2"/>
<dbReference type="GO" id="GO:0005615">
    <property type="term" value="C:extracellular space"/>
    <property type="evidence" value="ECO:0007669"/>
    <property type="project" value="InterPro"/>
</dbReference>
<dbReference type="Gene3D" id="3.30.497.10">
    <property type="entry name" value="Antithrombin, subunit I, domain 2"/>
    <property type="match status" value="1"/>
</dbReference>
<feature type="domain" description="Dockerin" evidence="3">
    <location>
        <begin position="173"/>
        <end position="243"/>
    </location>
</feature>
<sequence>MLNKKILKRAAAGIMSAALVWSYAGCIKPFTSSLTAAGEKTDEYNHVSFNAETGMYEYEFKDAYIYNVNAYKTIYLTCVYIDLIPYEGNSWFSYDNMKTIEIELENSAGDPEYEQYREQTYELAKKIKNESRIDIKFAAPELYEDMMEYRGYYGSSSDNTYNVSRILSVKDPFEHIYGDINDDGVIDSFDVVTYKQYIAGTLSYKLSESEFLNADIDLDTEITADDLRQVVDFTLGKAKEFNGTSNIGSIRLDNTVDVLASEGVETDKAFASAEMDFGVEVMKKCFDPEKPGEENLLISPLSISAALSMTANGADGETRKEMEKVLGGSLTIDDLNEYMAYYISNLPDNEKEKVYLSDSIWFRDDPTFKVYDEFLEKNKKFYNSEIYKSSFDDSIVKDVNSWVNKNTRGMIPTLITKANVPDNAMMMLINTLYFEADWSRPYLITREGEFTDLKGEKHPISKMNSQEYQYFDLGNADAFKKPYKGGEYSFVGILPHEDISIQDYIAGLDGKTLEEGLREYEDPDTVDLYVMIPKFKYNYSKSLKEILPAMGMEKAFSIAEADFSKINDLSVPGALPLYIDDVLHKTKIEVTEKGTKAAAATAVVMGAGAAAPIEKKEVYIELERPFVYMIVDRNNVPLFIGAATQIEDK</sequence>
<dbReference type="AlphaFoldDB" id="W7UUT4"/>
<dbReference type="InterPro" id="IPR023796">
    <property type="entry name" value="Serpin_dom"/>
</dbReference>
<keyword evidence="2" id="KW-0732">Signal</keyword>
<dbReference type="PANTHER" id="PTHR11461:SF211">
    <property type="entry name" value="GH10112P-RELATED"/>
    <property type="match status" value="1"/>
</dbReference>
<dbReference type="GO" id="GO:0004553">
    <property type="term" value="F:hydrolase activity, hydrolyzing O-glycosyl compounds"/>
    <property type="evidence" value="ECO:0007669"/>
    <property type="project" value="InterPro"/>
</dbReference>
<dbReference type="SUPFAM" id="SSF63446">
    <property type="entry name" value="Type I dockerin domain"/>
    <property type="match status" value="1"/>
</dbReference>
<dbReference type="EMBL" id="ATAX01000008">
    <property type="protein sequence ID" value="EWM54929.1"/>
    <property type="molecule type" value="Genomic_DNA"/>
</dbReference>
<feature type="chain" id="PRO_5038433817" description="Dockerin domain-containing protein" evidence="2">
    <location>
        <begin position="25"/>
        <end position="649"/>
    </location>
</feature>
<gene>
    <name evidence="4" type="ORF">RF007C_11360</name>
</gene>
<evidence type="ECO:0000256" key="1">
    <source>
        <dbReference type="RuleBase" id="RU000411"/>
    </source>
</evidence>
<dbReference type="InterPro" id="IPR036186">
    <property type="entry name" value="Serpin_sf"/>
</dbReference>
<dbReference type="PANTHER" id="PTHR11461">
    <property type="entry name" value="SERINE PROTEASE INHIBITOR, SERPIN"/>
    <property type="match status" value="1"/>
</dbReference>
<proteinExistence type="inferred from homology"/>
<name>W7UUT4_RUMFL</name>
<evidence type="ECO:0000259" key="3">
    <source>
        <dbReference type="PROSITE" id="PS51766"/>
    </source>
</evidence>
<dbReference type="Pfam" id="PF00079">
    <property type="entry name" value="Serpin"/>
    <property type="match status" value="1"/>
</dbReference>
<evidence type="ECO:0000313" key="5">
    <source>
        <dbReference type="Proteomes" id="UP000019365"/>
    </source>
</evidence>
<dbReference type="InterPro" id="IPR036439">
    <property type="entry name" value="Dockerin_dom_sf"/>
</dbReference>
<dbReference type="InterPro" id="IPR042178">
    <property type="entry name" value="Serpin_sf_1"/>
</dbReference>
<accession>W7UUT4</accession>
<dbReference type="Gene3D" id="2.30.39.10">
    <property type="entry name" value="Alpha-1-antitrypsin, domain 1"/>
    <property type="match status" value="1"/>
</dbReference>
<dbReference type="InterPro" id="IPR000215">
    <property type="entry name" value="Serpin_fam"/>
</dbReference>
<dbReference type="Pfam" id="PF00404">
    <property type="entry name" value="Dockerin_1"/>
    <property type="match status" value="1"/>
</dbReference>
<dbReference type="InterPro" id="IPR016134">
    <property type="entry name" value="Dockerin_dom"/>
</dbReference>
<dbReference type="GO" id="GO:0004867">
    <property type="term" value="F:serine-type endopeptidase inhibitor activity"/>
    <property type="evidence" value="ECO:0007669"/>
    <property type="project" value="InterPro"/>
</dbReference>
<feature type="signal peptide" evidence="2">
    <location>
        <begin position="1"/>
        <end position="24"/>
    </location>
</feature>